<keyword evidence="6" id="KW-0805">Transcription regulation</keyword>
<dbReference type="SUPFAM" id="SSF47762">
    <property type="entry name" value="PAH2 domain"/>
    <property type="match status" value="3"/>
</dbReference>
<dbReference type="InterPro" id="IPR036322">
    <property type="entry name" value="WD40_repeat_dom_sf"/>
</dbReference>
<dbReference type="SMART" id="SM00320">
    <property type="entry name" value="WD40"/>
    <property type="match status" value="5"/>
</dbReference>
<name>A0A0F4Z006_RASE3</name>
<dbReference type="Pfam" id="PF02671">
    <property type="entry name" value="PAH"/>
    <property type="match status" value="3"/>
</dbReference>
<dbReference type="GeneID" id="25314475"/>
<evidence type="ECO:0000256" key="9">
    <source>
        <dbReference type="PROSITE-ProRule" id="PRU00810"/>
    </source>
</evidence>
<keyword evidence="5" id="KW-0677">Repeat</keyword>
<dbReference type="EMBL" id="LASV01000085">
    <property type="protein sequence ID" value="KKA23834.1"/>
    <property type="molecule type" value="Genomic_DNA"/>
</dbReference>
<feature type="region of interest" description="Disordered" evidence="11">
    <location>
        <begin position="567"/>
        <end position="774"/>
    </location>
</feature>
<dbReference type="PROSITE" id="PS51477">
    <property type="entry name" value="PAH"/>
    <property type="match status" value="3"/>
</dbReference>
<dbReference type="InterPro" id="IPR013194">
    <property type="entry name" value="HDAC_interact_dom"/>
</dbReference>
<feature type="region of interest" description="Disordered" evidence="11">
    <location>
        <begin position="1680"/>
        <end position="1703"/>
    </location>
</feature>
<reference evidence="13 14" key="1">
    <citation type="submission" date="2015-04" db="EMBL/GenBank/DDBJ databases">
        <authorList>
            <person name="Heijne W.H."/>
            <person name="Fedorova N.D."/>
            <person name="Nierman W.C."/>
            <person name="Vollebregt A.W."/>
            <person name="Zhao Z."/>
            <person name="Wu L."/>
            <person name="Kumar M."/>
            <person name="Stam H."/>
            <person name="van den Berg M.A."/>
            <person name="Pel H.J."/>
        </authorList>
    </citation>
    <scope>NUCLEOTIDE SEQUENCE [LARGE SCALE GENOMIC DNA]</scope>
    <source>
        <strain evidence="13 14">CBS 393.64</strain>
    </source>
</reference>
<keyword evidence="14" id="KW-1185">Reference proteome</keyword>
<evidence type="ECO:0000256" key="3">
    <source>
        <dbReference type="ARBA" id="ARBA00022491"/>
    </source>
</evidence>
<dbReference type="OrthoDB" id="10265969at2759"/>
<dbReference type="STRING" id="1408163.A0A0F4Z006"/>
<proteinExistence type="inferred from homology"/>
<feature type="compositionally biased region" description="Low complexity" evidence="11">
    <location>
        <begin position="588"/>
        <end position="605"/>
    </location>
</feature>
<feature type="region of interest" description="Disordered" evidence="11">
    <location>
        <begin position="351"/>
        <end position="380"/>
    </location>
</feature>
<feature type="compositionally biased region" description="Low complexity" evidence="11">
    <location>
        <begin position="1008"/>
        <end position="1021"/>
    </location>
</feature>
<feature type="region of interest" description="Disordered" evidence="11">
    <location>
        <begin position="1158"/>
        <end position="1266"/>
    </location>
</feature>
<dbReference type="PROSITE" id="PS01024">
    <property type="entry name" value="PR55_1"/>
    <property type="match status" value="1"/>
</dbReference>
<comment type="caution">
    <text evidence="13">The sequence shown here is derived from an EMBL/GenBank/DDBJ whole genome shotgun (WGS) entry which is preliminary data.</text>
</comment>
<evidence type="ECO:0000256" key="4">
    <source>
        <dbReference type="ARBA" id="ARBA00022574"/>
    </source>
</evidence>
<dbReference type="InterPro" id="IPR001680">
    <property type="entry name" value="WD40_rpt"/>
</dbReference>
<feature type="compositionally biased region" description="Polar residues" evidence="11">
    <location>
        <begin position="1238"/>
        <end position="1257"/>
    </location>
</feature>
<feature type="region of interest" description="Disordered" evidence="11">
    <location>
        <begin position="1718"/>
        <end position="1752"/>
    </location>
</feature>
<keyword evidence="8 9" id="KW-0539">Nucleus</keyword>
<feature type="compositionally biased region" description="Low complexity" evidence="11">
    <location>
        <begin position="1071"/>
        <end position="1083"/>
    </location>
</feature>
<feature type="coiled-coil region" evidence="10">
    <location>
        <begin position="2072"/>
        <end position="2099"/>
    </location>
</feature>
<evidence type="ECO:0000256" key="11">
    <source>
        <dbReference type="SAM" id="MobiDB-lite"/>
    </source>
</evidence>
<dbReference type="FunFam" id="1.20.1160.11:FF:000001">
    <property type="entry name" value="Paired amphipathic helix protein Sin3"/>
    <property type="match status" value="1"/>
</dbReference>
<feature type="compositionally biased region" description="Basic and acidic residues" evidence="11">
    <location>
        <begin position="1718"/>
        <end position="1730"/>
    </location>
</feature>
<dbReference type="Pfam" id="PF00400">
    <property type="entry name" value="WD40"/>
    <property type="match status" value="1"/>
</dbReference>
<dbReference type="PROSITE" id="PS01025">
    <property type="entry name" value="PR55_2"/>
    <property type="match status" value="1"/>
</dbReference>
<dbReference type="SMART" id="SM00761">
    <property type="entry name" value="HDAC_interact"/>
    <property type="match status" value="1"/>
</dbReference>
<evidence type="ECO:0000256" key="6">
    <source>
        <dbReference type="ARBA" id="ARBA00023015"/>
    </source>
</evidence>
<dbReference type="InterPro" id="IPR003822">
    <property type="entry name" value="PAH"/>
</dbReference>
<evidence type="ECO:0000256" key="2">
    <source>
        <dbReference type="ARBA" id="ARBA00008259"/>
    </source>
</evidence>
<dbReference type="InterPro" id="IPR000009">
    <property type="entry name" value="PP2A_PR55"/>
</dbReference>
<feature type="compositionally biased region" description="Polar residues" evidence="11">
    <location>
        <begin position="654"/>
        <end position="663"/>
    </location>
</feature>
<sequence length="2164" mass="244622">MAADSSSPQKKTCEYKFHTEFQSHEPEFDYLKSLEIEEKINKIKWCRRQNASHFLLSTNDKTIKLWKVFDKSLKVVAENNLSHELTPAGVIGGGAPRPPHIRFKDASALKLPRMTHHDTVVAAVPRRTYANAHAYHINSISVNSDGETFISSDDLRINLWNLNIQDQSFNIVDIKPANMEELTEVITASEFHPISCNWFMYASSKGTIKLADMRQRALCDEHQKLFEQEEDASSRSFFSEIISSISDVRFSHDGRYILSRDYLTVKIWDINMEKQPIKTIPIHEHLRPRLCDTYENDSIFDKFEVVFSGDAENVMTGSYNNNFMIYPTDPNKETEIVLQADKSAFKAKKVGVPTPMNKSGKRNGSRANSPAAGSRMRKETDADQIDFNKKILHMSWHPFEDSIAIAATNNHCNVQDIWLCFGVSVGENDEDDGRTRHAYYEGGWIIHILNELKPCLSPWARMPIFLTSRKRITEWQTNVFYVFFLSFCTVSWSTENMERNIGGESTWRDDKKQAYNFVSRPGGQKNANALGALQFHAVSSQSAHAFIVVGITCLRPREARDANVQNRWHSSAGGPPSHPGMEQPRPLGSFGQNPGQQGPSSQPTGPVLPPPTGHSLPGLADLTQGPGGPHQPPPYGQHPQPSHGAGHSLPGISQAMQHPSPQLNRDRERDSREREMLERQRHEEMAHREREQREREQREQMERQQREQQHHPVQSHTGSIPIHQPVASKVPNSIHGPNGLLNNIGASAPPNAPQNTMPSAGGPGGLYGAQMQHGENTPRPYMQHTQGPPSQPMMGYNSSAPQQIPGNVAALAQGQQPILNIAGSPNSVAIKMPVTCWRDAYRDAYAIPDEKLMQRFVFQDALSYLDQVKVRFVDQPDVYNRFLDIMKDFKSQAIDTPGVIQRVSTLFNGHPALIQGFNTFLPPGYRIECGTEDNPDAIRVTTPSGTNTLSMSRGRPSMESSGEAGPSSGLAPPGRPDYYDQSRGGWQQAQHQQQGGITGSYSPSNRVMGAGMYGQQAGQSQPQDHHYDYQNQQEQHAPSNAAGLAHQQEQRGVSQLQNAASAASGRPSMLQASSGAAPAPGQPMSNLAGVGSGVLQGSQPDVSKRGPVEFNHAISYVNKIKTYQRESKPIQDVYAQVTQLFNTAPDLLEDFKQFLPESAAQAKQQGQPGRPSVDEAAPVSNVRGEPSYASAAAQSQTPNRDVKMPPLGQFNVKDSGKESKKRRGGPGTTNVVGAPVSGPSTTVETARTTDMQSNRAPSVQAGGVNKRAKVHHTKPTQGDTQPISPTLVPALPEPIPPTFSLTPNQEEFAFFDRVKKFIGNKQTFNEFLKLCNLYSTDLIDRNVLVKRAAGFIGSNPELMSWFKRFMHIEEPEDKVIDLKPKQESGVVNLSHCRSLGPSYRLLPKRERQKPCSGRDQLCYSVLNDEWASHPTWESEDSGFVAHRKNQYEDALHRIEEDRHDYDHHIEACTRTIQLIEPIVQQFTVMSEAERANFKLPPGLGGQSESIYKRVIKKVYDRTRGEKIIHDMFERPCHVLPIILFRLKQKCEEWKASQREWDKVWREQMQKAFWRSLDHQAITNKGADKKLFAAKHIQSEIQAKFEESRNIRKSGYQVPKHQFEFEFTDPGVIVDATHLLLTYIDRNSAGFGTDPQRVMAFIKDFVPIFFGMDRDTFHMYMNEASSPTDEVDDESVAEDASTTRSRRPLTNKKLDLLRDVLERRGEKSTRGDKEGSAAPASRDATPDAVLVPSTPIPDPTEPFDVAELKWMEHPGQGNFNMQQEYTLNQAYEKKVHHLYCNLTIYCFFRTFEILYSRLLKIKLHEDAAREDVRRALLPKAAHDLGLIDKLPTDFFYDCDPKANLYQQIVRMCEEVVKGDLEMSHLEETLRRYYLKSGYQLYNLDRMLGGIARFAGGVFNSDPKDRSADIINLFFKERDREETTHNQEIQYRKQVERLVKEGDIYRITYNPSTQKVFVQLMTAEDSTLENEELSQEARWSYYVSAYTMRDPTEGVPFSRMRMPFLKRNLPPKMERDEEYERYYRRLVSHDGLVIRICANSYHILYEPGSYDWWWRPAAANKEEAEEKAKEEAAVKERRHDRFREKFVNNPVWAHGLSKDEVDECNHRFRSWVKGSEPESTKAAESSTEAPAKDKDDAVMVDAEPAPQAQE</sequence>
<feature type="compositionally biased region" description="Polar residues" evidence="11">
    <location>
        <begin position="1029"/>
        <end position="1038"/>
    </location>
</feature>
<gene>
    <name evidence="13" type="ORF">T310_2124</name>
</gene>
<evidence type="ECO:0000313" key="13">
    <source>
        <dbReference type="EMBL" id="KKA23834.1"/>
    </source>
</evidence>
<keyword evidence="10" id="KW-0175">Coiled coil</keyword>
<dbReference type="InterPro" id="IPR015943">
    <property type="entry name" value="WD40/YVTN_repeat-like_dom_sf"/>
</dbReference>
<evidence type="ECO:0000256" key="8">
    <source>
        <dbReference type="ARBA" id="ARBA00023242"/>
    </source>
</evidence>
<dbReference type="Gene3D" id="1.20.1160.11">
    <property type="entry name" value="Paired amphipathic helix"/>
    <property type="match status" value="3"/>
</dbReference>
<evidence type="ECO:0000256" key="10">
    <source>
        <dbReference type="SAM" id="Coils"/>
    </source>
</evidence>
<evidence type="ECO:0000313" key="14">
    <source>
        <dbReference type="Proteomes" id="UP000053958"/>
    </source>
</evidence>
<dbReference type="GO" id="GO:0006355">
    <property type="term" value="P:regulation of DNA-templated transcription"/>
    <property type="evidence" value="ECO:0007669"/>
    <property type="project" value="InterPro"/>
</dbReference>
<feature type="compositionally biased region" description="Polar residues" evidence="11">
    <location>
        <begin position="1050"/>
        <end position="1061"/>
    </location>
</feature>
<dbReference type="PRINTS" id="PR00600">
    <property type="entry name" value="PP2APR55"/>
</dbReference>
<evidence type="ECO:0000256" key="7">
    <source>
        <dbReference type="ARBA" id="ARBA00023163"/>
    </source>
</evidence>
<feature type="region of interest" description="Disordered" evidence="11">
    <location>
        <begin position="931"/>
        <end position="1106"/>
    </location>
</feature>
<dbReference type="FunFam" id="1.20.1160.11:FF:000002">
    <property type="entry name" value="Paired amphipathic helix protein SIN3"/>
    <property type="match status" value="1"/>
</dbReference>
<dbReference type="RefSeq" id="XP_013330446.1">
    <property type="nucleotide sequence ID" value="XM_013474992.1"/>
</dbReference>
<dbReference type="InterPro" id="IPR018067">
    <property type="entry name" value="PP2A_PR55_CS"/>
</dbReference>
<dbReference type="SUPFAM" id="SSF50978">
    <property type="entry name" value="WD40 repeat-like"/>
    <property type="match status" value="1"/>
</dbReference>
<evidence type="ECO:0000256" key="1">
    <source>
        <dbReference type="ARBA" id="ARBA00004123"/>
    </source>
</evidence>
<evidence type="ECO:0000256" key="5">
    <source>
        <dbReference type="ARBA" id="ARBA00022737"/>
    </source>
</evidence>
<dbReference type="InterPro" id="IPR031693">
    <property type="entry name" value="Sin3_C"/>
</dbReference>
<dbReference type="Pfam" id="PF08295">
    <property type="entry name" value="Sin3_corepress"/>
    <property type="match status" value="1"/>
</dbReference>
<dbReference type="PANTHER" id="PTHR11871">
    <property type="entry name" value="PROTEIN PHOSPHATASE PP2A REGULATORY SUBUNIT B"/>
    <property type="match status" value="1"/>
</dbReference>
<keyword evidence="3" id="KW-0678">Repressor</keyword>
<dbReference type="InterPro" id="IPR036600">
    <property type="entry name" value="PAH_sf"/>
</dbReference>
<dbReference type="GO" id="GO:0005634">
    <property type="term" value="C:nucleus"/>
    <property type="evidence" value="ECO:0007669"/>
    <property type="project" value="UniProtKB-SubCell"/>
</dbReference>
<organism evidence="13 14">
    <name type="scientific">Rasamsonia emersonii (strain ATCC 16479 / CBS 393.64 / IMI 116815)</name>
    <dbReference type="NCBI Taxonomy" id="1408163"/>
    <lineage>
        <taxon>Eukaryota</taxon>
        <taxon>Fungi</taxon>
        <taxon>Dikarya</taxon>
        <taxon>Ascomycota</taxon>
        <taxon>Pezizomycotina</taxon>
        <taxon>Eurotiomycetes</taxon>
        <taxon>Eurotiomycetidae</taxon>
        <taxon>Eurotiales</taxon>
        <taxon>Trichocomaceae</taxon>
        <taxon>Rasamsonia</taxon>
    </lineage>
</organism>
<dbReference type="Pfam" id="PF16879">
    <property type="entry name" value="Sin3a_C"/>
    <property type="match status" value="1"/>
</dbReference>
<dbReference type="GO" id="GO:0000159">
    <property type="term" value="C:protein phosphatase type 2A complex"/>
    <property type="evidence" value="ECO:0007669"/>
    <property type="project" value="InterPro"/>
</dbReference>
<feature type="compositionally biased region" description="Low complexity" evidence="11">
    <location>
        <begin position="981"/>
        <end position="995"/>
    </location>
</feature>
<protein>
    <submittedName>
        <fullName evidence="13">Transcription factor (Sin3)</fullName>
    </submittedName>
</protein>
<dbReference type="Proteomes" id="UP000053958">
    <property type="component" value="Unassembled WGS sequence"/>
</dbReference>
<feature type="region of interest" description="Disordered" evidence="11">
    <location>
        <begin position="2126"/>
        <end position="2164"/>
    </location>
</feature>
<feature type="compositionally biased region" description="Polar residues" evidence="11">
    <location>
        <begin position="941"/>
        <end position="951"/>
    </location>
</feature>
<feature type="domain" description="Histone deacetylase interacting" evidence="12">
    <location>
        <begin position="1391"/>
        <end position="1492"/>
    </location>
</feature>
<evidence type="ECO:0000259" key="12">
    <source>
        <dbReference type="SMART" id="SM00761"/>
    </source>
</evidence>
<accession>A0A0F4Z006</accession>
<feature type="compositionally biased region" description="Basic and acidic residues" evidence="11">
    <location>
        <begin position="664"/>
        <end position="710"/>
    </location>
</feature>
<keyword evidence="7" id="KW-0804">Transcription</keyword>
<dbReference type="GO" id="GO:0019888">
    <property type="term" value="F:protein phosphatase regulator activity"/>
    <property type="evidence" value="ECO:0007669"/>
    <property type="project" value="InterPro"/>
</dbReference>
<comment type="subcellular location">
    <subcellularLocation>
        <location evidence="1 9">Nucleus</location>
    </subcellularLocation>
</comment>
<keyword evidence="4" id="KW-0853">WD repeat</keyword>
<dbReference type="Gene3D" id="2.130.10.10">
    <property type="entry name" value="YVTN repeat-like/Quinoprotein amine dehydrogenase"/>
    <property type="match status" value="1"/>
</dbReference>
<comment type="similarity">
    <text evidence="2">Belongs to the phosphatase 2A regulatory subunit B family.</text>
</comment>